<comment type="caution">
    <text evidence="1">The sequence shown here is derived from an EMBL/GenBank/DDBJ whole genome shotgun (WGS) entry which is preliminary data.</text>
</comment>
<sequence length="115" mass="13579">MTEILVSYRSLVVDSLEAMRDEYVSIILHTAGDATNKEFSMKPEYEIIETNKRKRKRDDDDDDFDYLYGIRTTARDRHFLLYSPGFIDHVINELLRQQFEVKNAKLETEKAEIEA</sequence>
<proteinExistence type="predicted"/>
<dbReference type="EMBL" id="LLXI01002164">
    <property type="protein sequence ID" value="PKY56385.1"/>
    <property type="molecule type" value="Genomic_DNA"/>
</dbReference>
<name>A0A2I1HC20_9GLOM</name>
<evidence type="ECO:0000313" key="1">
    <source>
        <dbReference type="EMBL" id="PKY56385.1"/>
    </source>
</evidence>
<evidence type="ECO:0000313" key="2">
    <source>
        <dbReference type="Proteomes" id="UP000234323"/>
    </source>
</evidence>
<organism evidence="1 2">
    <name type="scientific">Rhizophagus irregularis</name>
    <dbReference type="NCBI Taxonomy" id="588596"/>
    <lineage>
        <taxon>Eukaryota</taxon>
        <taxon>Fungi</taxon>
        <taxon>Fungi incertae sedis</taxon>
        <taxon>Mucoromycota</taxon>
        <taxon>Glomeromycotina</taxon>
        <taxon>Glomeromycetes</taxon>
        <taxon>Glomerales</taxon>
        <taxon>Glomeraceae</taxon>
        <taxon>Rhizophagus</taxon>
    </lineage>
</organism>
<gene>
    <name evidence="1" type="ORF">RhiirA4_476650</name>
</gene>
<dbReference type="AlphaFoldDB" id="A0A2I1HC20"/>
<protein>
    <submittedName>
        <fullName evidence="1">Uncharacterized protein</fullName>
    </submittedName>
</protein>
<dbReference type="Proteomes" id="UP000234323">
    <property type="component" value="Unassembled WGS sequence"/>
</dbReference>
<accession>A0A2I1HC20</accession>
<reference evidence="1 2" key="1">
    <citation type="submission" date="2015-10" db="EMBL/GenBank/DDBJ databases">
        <title>Genome analyses suggest a sexual origin of heterokaryosis in a supposedly ancient asexual fungus.</title>
        <authorList>
            <person name="Ropars J."/>
            <person name="Sedzielewska K."/>
            <person name="Noel J."/>
            <person name="Charron P."/>
            <person name="Farinelli L."/>
            <person name="Marton T."/>
            <person name="Kruger M."/>
            <person name="Pelin A."/>
            <person name="Brachmann A."/>
            <person name="Corradi N."/>
        </authorList>
    </citation>
    <scope>NUCLEOTIDE SEQUENCE [LARGE SCALE GENOMIC DNA]</scope>
    <source>
        <strain evidence="1 2">A4</strain>
    </source>
</reference>
<keyword evidence="2" id="KW-1185">Reference proteome</keyword>